<gene>
    <name evidence="4" type="ORF">PIIN_03479</name>
</gene>
<evidence type="ECO:0008006" key="6">
    <source>
        <dbReference type="Google" id="ProtNLM"/>
    </source>
</evidence>
<dbReference type="Proteomes" id="UP000007148">
    <property type="component" value="Unassembled WGS sequence"/>
</dbReference>
<dbReference type="EMBL" id="CAFZ01000057">
    <property type="protein sequence ID" value="CCA69540.1"/>
    <property type="molecule type" value="Genomic_DNA"/>
</dbReference>
<organism evidence="4 5">
    <name type="scientific">Serendipita indica (strain DSM 11827)</name>
    <name type="common">Root endophyte fungus</name>
    <name type="synonym">Piriformospora indica</name>
    <dbReference type="NCBI Taxonomy" id="1109443"/>
    <lineage>
        <taxon>Eukaryota</taxon>
        <taxon>Fungi</taxon>
        <taxon>Dikarya</taxon>
        <taxon>Basidiomycota</taxon>
        <taxon>Agaricomycotina</taxon>
        <taxon>Agaricomycetes</taxon>
        <taxon>Sebacinales</taxon>
        <taxon>Serendipitaceae</taxon>
        <taxon>Serendipita</taxon>
    </lineage>
</organism>
<comment type="caution">
    <text evidence="4">The sequence shown here is derived from an EMBL/GenBank/DDBJ whole genome shotgun (WGS) entry which is preliminary data.</text>
</comment>
<evidence type="ECO:0000256" key="1">
    <source>
        <dbReference type="SAM" id="MobiDB-lite"/>
    </source>
</evidence>
<feature type="region of interest" description="Disordered" evidence="1">
    <location>
        <begin position="84"/>
        <end position="146"/>
    </location>
</feature>
<sequence>MSTSILFSTLLWTIIAASGVVAKPRVVGTGSSRRCYDDAGNAIACPVNKTAIIIGVVVGVVGLIALTILVLVILRRRRNMRRAAAALPTHRGPSFEKPSVAHDGVNPPQPALVSDNKGINRFFGHNQPPSTAPVGTYAPPSGPPPA</sequence>
<dbReference type="OrthoDB" id="3240774at2759"/>
<proteinExistence type="predicted"/>
<keyword evidence="5" id="KW-1185">Reference proteome</keyword>
<accession>G4TE02</accession>
<dbReference type="InParanoid" id="G4TE02"/>
<evidence type="ECO:0000256" key="2">
    <source>
        <dbReference type="SAM" id="Phobius"/>
    </source>
</evidence>
<name>G4TE02_SERID</name>
<evidence type="ECO:0000313" key="5">
    <source>
        <dbReference type="Proteomes" id="UP000007148"/>
    </source>
</evidence>
<feature type="signal peptide" evidence="3">
    <location>
        <begin position="1"/>
        <end position="22"/>
    </location>
</feature>
<protein>
    <recommendedName>
        <fullName evidence="6">Mid2 domain-containing protein</fullName>
    </recommendedName>
</protein>
<dbReference type="AlphaFoldDB" id="G4TE02"/>
<feature type="chain" id="PRO_5003468408" description="Mid2 domain-containing protein" evidence="3">
    <location>
        <begin position="23"/>
        <end position="146"/>
    </location>
</feature>
<keyword evidence="2" id="KW-0812">Transmembrane</keyword>
<keyword evidence="3" id="KW-0732">Signal</keyword>
<keyword evidence="2" id="KW-1133">Transmembrane helix</keyword>
<keyword evidence="2" id="KW-0472">Membrane</keyword>
<feature type="transmembrane region" description="Helical" evidence="2">
    <location>
        <begin position="51"/>
        <end position="74"/>
    </location>
</feature>
<dbReference type="HOGENOM" id="CLU_1778205_0_0_1"/>
<evidence type="ECO:0000256" key="3">
    <source>
        <dbReference type="SAM" id="SignalP"/>
    </source>
</evidence>
<evidence type="ECO:0000313" key="4">
    <source>
        <dbReference type="EMBL" id="CCA69540.1"/>
    </source>
</evidence>
<reference evidence="4 5" key="1">
    <citation type="journal article" date="2011" name="PLoS Pathog.">
        <title>Endophytic Life Strategies Decoded by Genome and Transcriptome Analyses of the Mutualistic Root Symbiont Piriformospora indica.</title>
        <authorList>
            <person name="Zuccaro A."/>
            <person name="Lahrmann U."/>
            <person name="Guldener U."/>
            <person name="Langen G."/>
            <person name="Pfiffi S."/>
            <person name="Biedenkopf D."/>
            <person name="Wong P."/>
            <person name="Samans B."/>
            <person name="Grimm C."/>
            <person name="Basiewicz M."/>
            <person name="Murat C."/>
            <person name="Martin F."/>
            <person name="Kogel K.H."/>
        </authorList>
    </citation>
    <scope>NUCLEOTIDE SEQUENCE [LARGE SCALE GENOMIC DNA]</scope>
    <source>
        <strain evidence="4 5">DSM 11827</strain>
    </source>
</reference>